<evidence type="ECO:0000256" key="1">
    <source>
        <dbReference type="SAM" id="MobiDB-lite"/>
    </source>
</evidence>
<name>A0A2K0VYB7_GIBNY</name>
<accession>A0A2K0VYB7</accession>
<feature type="compositionally biased region" description="Low complexity" evidence="1">
    <location>
        <begin position="146"/>
        <end position="156"/>
    </location>
</feature>
<proteinExistence type="predicted"/>
<sequence>MTRNDYPSANQAPFEPGYSTEWNSIPPVPMPALQSNALAESAAWPQFLDSAAALSGEDPDTMAGVGDFNYAQGFNGLSLNGFIPSEHPGAVDEVADYSQDLASYLSSVHPNVMEKLDNTLITNQASSLLGIDANESSPSFDGGGPSTQPTASTPSSNNGWTKEQDKLLMSLKAQGLGYSAIQDEMRKEFGSTRNKNVLVKRFAVLKKRCKPQIKTRIVRDISKKITPEIIKAVGKELEKVTSSGSNSIATELEDLVPLRLPEFLERLVADVGVSLHQIVEDDKRSSA</sequence>
<evidence type="ECO:0000313" key="2">
    <source>
        <dbReference type="EMBL" id="PNP75018.1"/>
    </source>
</evidence>
<feature type="compositionally biased region" description="Polar residues" evidence="1">
    <location>
        <begin position="1"/>
        <end position="11"/>
    </location>
</feature>
<evidence type="ECO:0000313" key="3">
    <source>
        <dbReference type="Proteomes" id="UP000236664"/>
    </source>
</evidence>
<protein>
    <recommendedName>
        <fullName evidence="4">Myb-like domain-containing protein</fullName>
    </recommendedName>
</protein>
<feature type="region of interest" description="Disordered" evidence="1">
    <location>
        <begin position="132"/>
        <end position="161"/>
    </location>
</feature>
<keyword evidence="3" id="KW-1185">Reference proteome</keyword>
<dbReference type="Proteomes" id="UP000236664">
    <property type="component" value="Unassembled WGS sequence"/>
</dbReference>
<dbReference type="EMBL" id="MTQA01000184">
    <property type="protein sequence ID" value="PNP75018.1"/>
    <property type="molecule type" value="Genomic_DNA"/>
</dbReference>
<dbReference type="AlphaFoldDB" id="A0A2K0VYB7"/>
<feature type="region of interest" description="Disordered" evidence="1">
    <location>
        <begin position="1"/>
        <end position="21"/>
    </location>
</feature>
<evidence type="ECO:0008006" key="4">
    <source>
        <dbReference type="Google" id="ProtNLM"/>
    </source>
</evidence>
<reference evidence="2 3" key="1">
    <citation type="submission" date="2017-06" db="EMBL/GenBank/DDBJ databases">
        <title>Genome of Fusarium nygamai isolate CS10214.</title>
        <authorList>
            <person name="Gardiner D.M."/>
            <person name="Obanor F."/>
            <person name="Kazan K."/>
        </authorList>
    </citation>
    <scope>NUCLEOTIDE SEQUENCE [LARGE SCALE GENOMIC DNA]</scope>
    <source>
        <strain evidence="2 3">CS10214</strain>
    </source>
</reference>
<gene>
    <name evidence="2" type="ORF">FNYG_11665</name>
</gene>
<comment type="caution">
    <text evidence="2">The sequence shown here is derived from an EMBL/GenBank/DDBJ whole genome shotgun (WGS) entry which is preliminary data.</text>
</comment>
<organism evidence="2 3">
    <name type="scientific">Gibberella nygamai</name>
    <name type="common">Bean root rot disease fungus</name>
    <name type="synonym">Fusarium nygamai</name>
    <dbReference type="NCBI Taxonomy" id="42673"/>
    <lineage>
        <taxon>Eukaryota</taxon>
        <taxon>Fungi</taxon>
        <taxon>Dikarya</taxon>
        <taxon>Ascomycota</taxon>
        <taxon>Pezizomycotina</taxon>
        <taxon>Sordariomycetes</taxon>
        <taxon>Hypocreomycetidae</taxon>
        <taxon>Hypocreales</taxon>
        <taxon>Nectriaceae</taxon>
        <taxon>Fusarium</taxon>
        <taxon>Fusarium fujikuroi species complex</taxon>
    </lineage>
</organism>
<dbReference type="OrthoDB" id="5075667at2759"/>